<feature type="binding site" evidence="3">
    <location>
        <position position="374"/>
    </location>
    <ligand>
        <name>CoA</name>
        <dbReference type="ChEBI" id="CHEBI:57287"/>
    </ligand>
</feature>
<dbReference type="EMBL" id="QRUU01000012">
    <property type="protein sequence ID" value="RGR98425.1"/>
    <property type="molecule type" value="Genomic_DNA"/>
</dbReference>
<feature type="binding site" evidence="3">
    <location>
        <position position="378"/>
    </location>
    <ligand>
        <name>CoA</name>
        <dbReference type="ChEBI" id="CHEBI:57287"/>
    </ligand>
</feature>
<keyword evidence="6" id="KW-0808">Transferase</keyword>
<name>A0A412GU83_9BACT</name>
<evidence type="ECO:0000256" key="3">
    <source>
        <dbReference type="PIRSR" id="PIRSR617821-2"/>
    </source>
</evidence>
<dbReference type="InterPro" id="IPR026888">
    <property type="entry name" value="AcetylCoA_hyd_C"/>
</dbReference>
<feature type="domain" description="Acetyl-CoA hydrolase/transferase C-terminal" evidence="5">
    <location>
        <begin position="315"/>
        <end position="458"/>
    </location>
</feature>
<keyword evidence="6" id="KW-0378">Hydrolase</keyword>
<evidence type="ECO:0000256" key="1">
    <source>
        <dbReference type="ARBA" id="ARBA00009632"/>
    </source>
</evidence>
<organism evidence="6 7">
    <name type="scientific">Phocaeicola coprocola</name>
    <dbReference type="NCBI Taxonomy" id="310298"/>
    <lineage>
        <taxon>Bacteria</taxon>
        <taxon>Pseudomonadati</taxon>
        <taxon>Bacteroidota</taxon>
        <taxon>Bacteroidia</taxon>
        <taxon>Bacteroidales</taxon>
        <taxon>Bacteroidaceae</taxon>
        <taxon>Phocaeicola</taxon>
    </lineage>
</organism>
<feature type="domain" description="Acetyl-CoA hydrolase/transferase N-terminal" evidence="4">
    <location>
        <begin position="7"/>
        <end position="211"/>
    </location>
</feature>
<gene>
    <name evidence="6" type="ORF">DWY20_04550</name>
</gene>
<dbReference type="InterPro" id="IPR038460">
    <property type="entry name" value="AcetylCoA_hyd_C_sf"/>
</dbReference>
<comment type="caution">
    <text evidence="6">The sequence shown here is derived from an EMBL/GenBank/DDBJ whole genome shotgun (WGS) entry which is preliminary data.</text>
</comment>
<dbReference type="InterPro" id="IPR003702">
    <property type="entry name" value="ActCoA_hydro_N"/>
</dbReference>
<keyword evidence="7" id="KW-1185">Reference proteome</keyword>
<dbReference type="GO" id="GO:0006084">
    <property type="term" value="P:acetyl-CoA metabolic process"/>
    <property type="evidence" value="ECO:0007669"/>
    <property type="project" value="InterPro"/>
</dbReference>
<evidence type="ECO:0000313" key="7">
    <source>
        <dbReference type="Proteomes" id="UP000285864"/>
    </source>
</evidence>
<dbReference type="GO" id="GO:0003986">
    <property type="term" value="F:acetyl-CoA hydrolase activity"/>
    <property type="evidence" value="ECO:0007669"/>
    <property type="project" value="TreeGrafter"/>
</dbReference>
<sequence>MTYNFMTAAEAASLIKDGEIIALSGFTPAGSPKAVTAELARQAEEKHARGEHFQVGIITGASTGDSCDGVLTRAHAIHFRAPYTTNTDFRKAVNAGEINYTDIHLSQVAQRLRSGFLGHVTTAIIEACEITEDGRIYLTAGVGITPTIARLADRVIVELNAAHSKSLIGVHDLYEMERPPYRRPIPIVRPSDRIGLPYIQVSPEKIVGVVEVNLPDEARGFHKPDPITDKIGQNVADFLAADMRRGIIPSTFLPLQSGVGNIANAVLSALGKDPSIPPFEMYTEVIQNSVIKLIKEGRIKFGSTCSLSVTNDCLQDIYDNMDFFRHKLVLRPSEISNCPEVVRRIGVISMNTAIEADIYGNVNSTHICGTKMMNGIGGSGDFTRSAYISIFSCPSTAKGGCISSIVPMVSHLDHSEHSVNVIITEQGIADLRGKSPMERAQAVIENCAHPDYKQLLWDYLKISTKGQTCHSLSATLGMHQVFIKQGDMRLTNWADFEK</sequence>
<evidence type="ECO:0000259" key="5">
    <source>
        <dbReference type="Pfam" id="PF13336"/>
    </source>
</evidence>
<evidence type="ECO:0000313" key="6">
    <source>
        <dbReference type="EMBL" id="RGR98425.1"/>
    </source>
</evidence>
<dbReference type="InterPro" id="IPR046433">
    <property type="entry name" value="ActCoA_hydro"/>
</dbReference>
<dbReference type="GO" id="GO:0006083">
    <property type="term" value="P:acetate metabolic process"/>
    <property type="evidence" value="ECO:0007669"/>
    <property type="project" value="InterPro"/>
</dbReference>
<dbReference type="Pfam" id="PF13336">
    <property type="entry name" value="AcetylCoA_hyd_C"/>
    <property type="match status" value="1"/>
</dbReference>
<dbReference type="PANTHER" id="PTHR43609">
    <property type="entry name" value="ACETYL-COA HYDROLASE"/>
    <property type="match status" value="1"/>
</dbReference>
<dbReference type="RefSeq" id="WP_118483507.1">
    <property type="nucleotide sequence ID" value="NZ_CAUELD010000013.1"/>
</dbReference>
<dbReference type="InterPro" id="IPR017821">
    <property type="entry name" value="Succinate_CoA_transferase"/>
</dbReference>
<dbReference type="NCBIfam" id="TIGR03458">
    <property type="entry name" value="YgfH_subfam"/>
    <property type="match status" value="1"/>
</dbReference>
<dbReference type="Gene3D" id="3.30.750.70">
    <property type="entry name" value="4-hydroxybutyrate coenzyme like domains"/>
    <property type="match status" value="1"/>
</dbReference>
<dbReference type="PANTHER" id="PTHR43609:SF1">
    <property type="entry name" value="ACETYL-COA HYDROLASE"/>
    <property type="match status" value="1"/>
</dbReference>
<reference evidence="6 7" key="1">
    <citation type="submission" date="2018-08" db="EMBL/GenBank/DDBJ databases">
        <title>A genome reference for cultivated species of the human gut microbiota.</title>
        <authorList>
            <person name="Zou Y."/>
            <person name="Xue W."/>
            <person name="Luo G."/>
        </authorList>
    </citation>
    <scope>NUCLEOTIDE SEQUENCE [LARGE SCALE GENOMIC DNA]</scope>
    <source>
        <strain evidence="6 7">AF24-2</strain>
    </source>
</reference>
<feature type="binding site" evidence="3">
    <location>
        <position position="354"/>
    </location>
    <ligand>
        <name>CoA</name>
        <dbReference type="ChEBI" id="CHEBI:57287"/>
    </ligand>
</feature>
<accession>A0A412GU83</accession>
<evidence type="ECO:0000256" key="2">
    <source>
        <dbReference type="PIRSR" id="PIRSR617821-1"/>
    </source>
</evidence>
<dbReference type="AlphaFoldDB" id="A0A412GU83"/>
<proteinExistence type="inferred from homology"/>
<protein>
    <submittedName>
        <fullName evidence="6">Acetyl-CoA hydrolase/transferase family protein</fullName>
    </submittedName>
</protein>
<feature type="active site" description="5-glutamyl coenzyme A thioester intermediate" evidence="2">
    <location>
        <position position="284"/>
    </location>
</feature>
<evidence type="ECO:0000259" key="4">
    <source>
        <dbReference type="Pfam" id="PF02550"/>
    </source>
</evidence>
<dbReference type="FunFam" id="3.40.1080.20:FF:000001">
    <property type="entry name" value="Acetyl-CoA hydrolase Ach1"/>
    <property type="match status" value="1"/>
</dbReference>
<dbReference type="GO" id="GO:0008775">
    <property type="term" value="F:acetate CoA-transferase activity"/>
    <property type="evidence" value="ECO:0007669"/>
    <property type="project" value="InterPro"/>
</dbReference>
<dbReference type="Gene3D" id="3.40.1080.10">
    <property type="entry name" value="Glutaconate Coenzyme A-transferase"/>
    <property type="match status" value="1"/>
</dbReference>
<dbReference type="InterPro" id="IPR037171">
    <property type="entry name" value="NagB/RpiA_transferase-like"/>
</dbReference>
<feature type="binding site" evidence="3">
    <location>
        <position position="398"/>
    </location>
    <ligand>
        <name>CoA</name>
        <dbReference type="ChEBI" id="CHEBI:57287"/>
    </ligand>
</feature>
<dbReference type="Gene3D" id="3.40.1080.20">
    <property type="entry name" value="Acetyl-CoA hydrolase/transferase C-terminal domain"/>
    <property type="match status" value="1"/>
</dbReference>
<dbReference type="Proteomes" id="UP000285864">
    <property type="component" value="Unassembled WGS sequence"/>
</dbReference>
<dbReference type="Pfam" id="PF02550">
    <property type="entry name" value="AcetylCoA_hydro"/>
    <property type="match status" value="1"/>
</dbReference>
<comment type="similarity">
    <text evidence="1">Belongs to the acetyl-CoA hydrolase/transferase family.</text>
</comment>
<dbReference type="SUPFAM" id="SSF100950">
    <property type="entry name" value="NagB/RpiA/CoA transferase-like"/>
    <property type="match status" value="2"/>
</dbReference>